<dbReference type="InterPro" id="IPR000421">
    <property type="entry name" value="FA58C"/>
</dbReference>
<dbReference type="Pfam" id="PF00754">
    <property type="entry name" value="F5_F8_type_C"/>
    <property type="match status" value="1"/>
</dbReference>
<dbReference type="SUPFAM" id="SSF51126">
    <property type="entry name" value="Pectin lyase-like"/>
    <property type="match status" value="1"/>
</dbReference>
<evidence type="ECO:0000313" key="3">
    <source>
        <dbReference type="Proteomes" id="UP001235840"/>
    </source>
</evidence>
<dbReference type="InterPro" id="IPR011050">
    <property type="entry name" value="Pectin_lyase_fold/virulence"/>
</dbReference>
<comment type="caution">
    <text evidence="2">The sequence shown here is derived from an EMBL/GenBank/DDBJ whole genome shotgun (WGS) entry which is preliminary data.</text>
</comment>
<protein>
    <submittedName>
        <fullName evidence="2">Parallel beta-helix repeat protein</fullName>
    </submittedName>
</protein>
<dbReference type="Gene3D" id="2.160.20.10">
    <property type="entry name" value="Single-stranded right-handed beta-helix, Pectin lyase-like"/>
    <property type="match status" value="1"/>
</dbReference>
<dbReference type="RefSeq" id="WP_307391981.1">
    <property type="nucleotide sequence ID" value="NZ_BAAADK010000045.1"/>
</dbReference>
<evidence type="ECO:0000259" key="1">
    <source>
        <dbReference type="PROSITE" id="PS50022"/>
    </source>
</evidence>
<gene>
    <name evidence="2" type="ORF">J2S11_001106</name>
</gene>
<organism evidence="2 3">
    <name type="scientific">Caldalkalibacillus horti</name>
    <dbReference type="NCBI Taxonomy" id="77523"/>
    <lineage>
        <taxon>Bacteria</taxon>
        <taxon>Bacillati</taxon>
        <taxon>Bacillota</taxon>
        <taxon>Bacilli</taxon>
        <taxon>Bacillales</taxon>
        <taxon>Bacillaceae</taxon>
        <taxon>Caldalkalibacillus</taxon>
    </lineage>
</organism>
<proteinExistence type="predicted"/>
<dbReference type="PROSITE" id="PS50022">
    <property type="entry name" value="FA58C_3"/>
    <property type="match status" value="1"/>
</dbReference>
<dbReference type="InterPro" id="IPR006626">
    <property type="entry name" value="PbH1"/>
</dbReference>
<name>A0ABT9VW51_9BACI</name>
<dbReference type="EMBL" id="JAUSTY010000004">
    <property type="protein sequence ID" value="MDQ0165206.1"/>
    <property type="molecule type" value="Genomic_DNA"/>
</dbReference>
<dbReference type="InterPro" id="IPR012334">
    <property type="entry name" value="Pectin_lyas_fold"/>
</dbReference>
<reference evidence="2 3" key="1">
    <citation type="submission" date="2023-07" db="EMBL/GenBank/DDBJ databases">
        <title>Genomic Encyclopedia of Type Strains, Phase IV (KMG-IV): sequencing the most valuable type-strain genomes for metagenomic binning, comparative biology and taxonomic classification.</title>
        <authorList>
            <person name="Goeker M."/>
        </authorList>
    </citation>
    <scope>NUCLEOTIDE SEQUENCE [LARGE SCALE GENOMIC DNA]</scope>
    <source>
        <strain evidence="2 3">DSM 12751</strain>
    </source>
</reference>
<evidence type="ECO:0000313" key="2">
    <source>
        <dbReference type="EMBL" id="MDQ0165206.1"/>
    </source>
</evidence>
<dbReference type="InterPro" id="IPR039448">
    <property type="entry name" value="Beta_helix"/>
</dbReference>
<keyword evidence="3" id="KW-1185">Reference proteome</keyword>
<accession>A0ABT9VW51</accession>
<dbReference type="Proteomes" id="UP001235840">
    <property type="component" value="Unassembled WGS sequence"/>
</dbReference>
<dbReference type="Gene3D" id="2.60.120.260">
    <property type="entry name" value="Galactose-binding domain-like"/>
    <property type="match status" value="1"/>
</dbReference>
<dbReference type="InterPro" id="IPR008979">
    <property type="entry name" value="Galactose-bd-like_sf"/>
</dbReference>
<feature type="domain" description="F5/8 type C" evidence="1">
    <location>
        <begin position="33"/>
        <end position="173"/>
    </location>
</feature>
<sequence>MSKKGVSRIRALCLMFSFILILTTVLVNPSTLSYAQQVSNDQPPVKLEVVEVTASEHDGNFPENTIDDDLSTRWSAQGEGQWIQFGLGSVQRVGYLGIAFHSGDIRSSTIAISVSTDGTTWEEVLGHSESSGTSVQLEAFDFDDVDARYVRITGYGNSVNQWNSLTVVHIYSPNPDGPIVEELEQIDPGPIPGTNPFTTPGLHNPDGTAHTIHTPNPVFGRTLNILDYGDFEVEGVQDAVLAIIAALEDAEYGDEIYFPNGVYQLISTWPTDGTSNIYVKNGVNLRGESEEGVQLISHFDMQQTPNSKIITSYGRHDVQISNLTLSSTFDREFSDVPDQNNPERGGPAYGIFIADYAGNPSYHVTIQDVTIEKFQRMGVRIEKSRDIVIENSTFKNATDVGGGGAGYGVAIQGVQGIDRLGHKNDTHFNVVRNSTFEGPYLRHGVLIQNFAHNNLVEKNEFYDNIHDAIDLHGQGEYLNEIKGNIIEGVIRGGIGVGNTGGTPPNSHSASGAGNLIHYNKLTNTRDGITVIMGSPETIIEKNIIKNTQNPANSKGIYLLNAPRTVVKDNIIVNNHAHNFWGILVAEDHGDRNNDNKGAGIPEDILISGNKLINNSNGIRLEAGRNIVLENNTIKKSLGDDFVNLIPED</sequence>
<dbReference type="SMART" id="SM00710">
    <property type="entry name" value="PbH1"/>
    <property type="match status" value="11"/>
</dbReference>
<dbReference type="SUPFAM" id="SSF49785">
    <property type="entry name" value="Galactose-binding domain-like"/>
    <property type="match status" value="1"/>
</dbReference>
<dbReference type="Pfam" id="PF13229">
    <property type="entry name" value="Beta_helix"/>
    <property type="match status" value="2"/>
</dbReference>